<protein>
    <submittedName>
        <fullName evidence="2">Uncharacterized protein</fullName>
    </submittedName>
</protein>
<dbReference type="Proteomes" id="UP000325899">
    <property type="component" value="Segment"/>
</dbReference>
<accession>A0A5P8DBL9</accession>
<sequence>MTTPNQQNEPAPSGSITGYGSWPTVKNKTQADWEASRNAEWGGKFGAVKDFGGDTRHGINQSIAVATAANENAGSAVDLAEEAANAAAAAEEKADIAYGLSSYWESECVVSSAEVVLGVNELLIGLCQNVPTDRIRKITDLHIALQSQPGGMVLETKKWNAAGTSNSVVHTATLGPNVTRISYNNLDISVLDKERVFWNVSSITGTVAPNVLQCLVFGVIL</sequence>
<gene>
    <name evidence="2" type="primary">26</name>
    <name evidence="2" type="ORF">SEA_CHERRYONLIM_26</name>
</gene>
<dbReference type="GeneID" id="77939181"/>
<evidence type="ECO:0000313" key="3">
    <source>
        <dbReference type="Proteomes" id="UP000325899"/>
    </source>
</evidence>
<organism evidence="2 3">
    <name type="scientific">Gordonia phage CherryonLim</name>
    <dbReference type="NCBI Taxonomy" id="2652411"/>
    <lineage>
        <taxon>Viruses</taxon>
        <taxon>Duplodnaviria</taxon>
        <taxon>Heunggongvirae</taxon>
        <taxon>Uroviricota</taxon>
        <taxon>Caudoviricetes</taxon>
        <taxon>Ponsvirus</taxon>
        <taxon>Ponsvirus cherryonlim</taxon>
    </lineage>
</organism>
<evidence type="ECO:0000313" key="2">
    <source>
        <dbReference type="EMBL" id="QFP95779.1"/>
    </source>
</evidence>
<reference evidence="2 3" key="1">
    <citation type="submission" date="2019-08" db="EMBL/GenBank/DDBJ databases">
        <authorList>
            <person name="Lim D."/>
            <person name="Batin B."/>
            <person name="Choi E."/>
            <person name="Dhami J."/>
            <person name="Figueroa S."/>
            <person name="Kim S."/>
            <person name="Kim U."/>
            <person name="Klim L."/>
            <person name="Lee Y.S."/>
            <person name="Nathaniel A."/>
            <person name="Shih C."/>
            <person name="Simental K."/>
            <person name="Shu E."/>
            <person name="Trivedi R."/>
            <person name="Valladolid I."/>
            <person name="Wang C."/>
            <person name="Ward C."/>
            <person name="Yoo K."/>
            <person name="Choi J.D."/>
            <person name="Dean N."/>
            <person name="Muthiah A.S."/>
            <person name="Diaz A."/>
            <person name="Garlena R.A."/>
            <person name="Russell D.A."/>
            <person name="Pope W.H."/>
            <person name="Jacobs-Sera D."/>
            <person name="Hatfull G.F."/>
        </authorList>
    </citation>
    <scope>NUCLEOTIDE SEQUENCE [LARGE SCALE GENOMIC DNA]</scope>
</reference>
<dbReference type="EMBL" id="MN284906">
    <property type="protein sequence ID" value="QFP95779.1"/>
    <property type="molecule type" value="Genomic_DNA"/>
</dbReference>
<dbReference type="RefSeq" id="YP_010663161.1">
    <property type="nucleotide sequence ID" value="NC_070893.1"/>
</dbReference>
<proteinExistence type="predicted"/>
<name>A0A5P8DBL9_9CAUD</name>
<feature type="region of interest" description="Disordered" evidence="1">
    <location>
        <begin position="1"/>
        <end position="24"/>
    </location>
</feature>
<evidence type="ECO:0000256" key="1">
    <source>
        <dbReference type="SAM" id="MobiDB-lite"/>
    </source>
</evidence>
<keyword evidence="3" id="KW-1185">Reference proteome</keyword>
<dbReference type="KEGG" id="vg:77939181"/>